<dbReference type="Proteomes" id="UP000887576">
    <property type="component" value="Unplaced"/>
</dbReference>
<dbReference type="WBParaSite" id="JU765_v2.g8903.t1">
    <property type="protein sequence ID" value="JU765_v2.g8903.t1"/>
    <property type="gene ID" value="JU765_v2.g8903"/>
</dbReference>
<proteinExistence type="predicted"/>
<reference evidence="2" key="1">
    <citation type="submission" date="2022-11" db="UniProtKB">
        <authorList>
            <consortium name="WormBaseParasite"/>
        </authorList>
    </citation>
    <scope>IDENTIFICATION</scope>
</reference>
<evidence type="ECO:0000313" key="1">
    <source>
        <dbReference type="Proteomes" id="UP000887576"/>
    </source>
</evidence>
<evidence type="ECO:0000313" key="2">
    <source>
        <dbReference type="WBParaSite" id="JU765_v2.g8903.t1"/>
    </source>
</evidence>
<protein>
    <submittedName>
        <fullName evidence="2">BTB domain-containing protein</fullName>
    </submittedName>
</protein>
<sequence>MDGPTPINVSCILIANLVHKTFYCTFTKDAGIGILNFGKKRDLFVNGVMNLEAEITIRISSKEMVIEEAPSHAAMLSDKRFKDFTIHVDGEEIKVHKCVLSAESPVFSAMLEPHTKEFRENKVIIDDFDHETIQAGVEFMYTHKIDDDSTVEFLLDLYKFADKYDLVDSVRLP</sequence>
<organism evidence="1 2">
    <name type="scientific">Panagrolaimus sp. JU765</name>
    <dbReference type="NCBI Taxonomy" id="591449"/>
    <lineage>
        <taxon>Eukaryota</taxon>
        <taxon>Metazoa</taxon>
        <taxon>Ecdysozoa</taxon>
        <taxon>Nematoda</taxon>
        <taxon>Chromadorea</taxon>
        <taxon>Rhabditida</taxon>
        <taxon>Tylenchina</taxon>
        <taxon>Panagrolaimomorpha</taxon>
        <taxon>Panagrolaimoidea</taxon>
        <taxon>Panagrolaimidae</taxon>
        <taxon>Panagrolaimus</taxon>
    </lineage>
</organism>
<name>A0AC34RPM8_9BILA</name>
<accession>A0AC34RPM8</accession>